<gene>
    <name evidence="1" type="ORF">F511_17117</name>
</gene>
<name>A0A2Z7CNP5_9LAMI</name>
<evidence type="ECO:0000313" key="1">
    <source>
        <dbReference type="EMBL" id="KZV48408.1"/>
    </source>
</evidence>
<dbReference type="AlphaFoldDB" id="A0A2Z7CNP5"/>
<organism evidence="1 2">
    <name type="scientific">Dorcoceras hygrometricum</name>
    <dbReference type="NCBI Taxonomy" id="472368"/>
    <lineage>
        <taxon>Eukaryota</taxon>
        <taxon>Viridiplantae</taxon>
        <taxon>Streptophyta</taxon>
        <taxon>Embryophyta</taxon>
        <taxon>Tracheophyta</taxon>
        <taxon>Spermatophyta</taxon>
        <taxon>Magnoliopsida</taxon>
        <taxon>eudicotyledons</taxon>
        <taxon>Gunneridae</taxon>
        <taxon>Pentapetalae</taxon>
        <taxon>asterids</taxon>
        <taxon>lamiids</taxon>
        <taxon>Lamiales</taxon>
        <taxon>Gesneriaceae</taxon>
        <taxon>Didymocarpoideae</taxon>
        <taxon>Trichosporeae</taxon>
        <taxon>Loxocarpinae</taxon>
        <taxon>Dorcoceras</taxon>
    </lineage>
</organism>
<accession>A0A2Z7CNP5</accession>
<keyword evidence="2" id="KW-1185">Reference proteome</keyword>
<sequence length="224" mass="25398">MFLFFRCPAGRHGPDPDSYQVLVSGFYVSRESKSDVDQGLRNQNLLNSTSVASIFRRWDSVVDVISDATTQVLACFITNNKTTSFGLVDTTAFGLALEFRDQQLDGLSSSADRFIKSNQQMLLSRSADIVLSLQRVFAKKCKRQRFDKLERRRGVHCFVSADEDFSRLFVEVVQQLLSLFVEECDTTAFDLVGTTAYWLRVFSRSIISADALHVVVQQMLYEDS</sequence>
<dbReference type="EMBL" id="KQ993865">
    <property type="protein sequence ID" value="KZV48408.1"/>
    <property type="molecule type" value="Genomic_DNA"/>
</dbReference>
<proteinExistence type="predicted"/>
<evidence type="ECO:0000313" key="2">
    <source>
        <dbReference type="Proteomes" id="UP000250235"/>
    </source>
</evidence>
<protein>
    <submittedName>
        <fullName evidence="1">Uncharacterized protein</fullName>
    </submittedName>
</protein>
<reference evidence="1 2" key="1">
    <citation type="journal article" date="2015" name="Proc. Natl. Acad. Sci. U.S.A.">
        <title>The resurrection genome of Boea hygrometrica: A blueprint for survival of dehydration.</title>
        <authorList>
            <person name="Xiao L."/>
            <person name="Yang G."/>
            <person name="Zhang L."/>
            <person name="Yang X."/>
            <person name="Zhao S."/>
            <person name="Ji Z."/>
            <person name="Zhou Q."/>
            <person name="Hu M."/>
            <person name="Wang Y."/>
            <person name="Chen M."/>
            <person name="Xu Y."/>
            <person name="Jin H."/>
            <person name="Xiao X."/>
            <person name="Hu G."/>
            <person name="Bao F."/>
            <person name="Hu Y."/>
            <person name="Wan P."/>
            <person name="Li L."/>
            <person name="Deng X."/>
            <person name="Kuang T."/>
            <person name="Xiang C."/>
            <person name="Zhu J.K."/>
            <person name="Oliver M.J."/>
            <person name="He Y."/>
        </authorList>
    </citation>
    <scope>NUCLEOTIDE SEQUENCE [LARGE SCALE GENOMIC DNA]</scope>
    <source>
        <strain evidence="2">cv. XS01</strain>
    </source>
</reference>
<dbReference type="Proteomes" id="UP000250235">
    <property type="component" value="Unassembled WGS sequence"/>
</dbReference>